<feature type="DNA-binding region" description="H-T-H motif" evidence="2">
    <location>
        <begin position="24"/>
        <end position="43"/>
    </location>
</feature>
<dbReference type="EMBL" id="QVNQ01000015">
    <property type="protein sequence ID" value="RFS81236.1"/>
    <property type="molecule type" value="Genomic_DNA"/>
</dbReference>
<evidence type="ECO:0000259" key="3">
    <source>
        <dbReference type="PROSITE" id="PS50977"/>
    </source>
</evidence>
<dbReference type="Proteomes" id="UP000262882">
    <property type="component" value="Unassembled WGS sequence"/>
</dbReference>
<dbReference type="AlphaFoldDB" id="A0A372G798"/>
<sequence>MASKQDWLDAGLAILAEHGAPGLTIERLTDRLGLSKGSFYHHFKGMAGYRTSLLDRIADQTTLRFIDLVEREPGLPARDRLRLLTDLVSAEAQSPALEIAVRAWAQQDPEVRAAQERIDRTRTEYLRELWVEMTGDPDKAARMSRLLYLIAVGADHVVPPLTPPELRDLFNAAIGLADRPDDRSERKRK</sequence>
<dbReference type="PANTHER" id="PTHR30055">
    <property type="entry name" value="HTH-TYPE TRANSCRIPTIONAL REGULATOR RUTR"/>
    <property type="match status" value="1"/>
</dbReference>
<comment type="caution">
    <text evidence="4">The sequence shown here is derived from an EMBL/GenBank/DDBJ whole genome shotgun (WGS) entry which is preliminary data.</text>
</comment>
<dbReference type="Gene3D" id="1.10.357.10">
    <property type="entry name" value="Tetracycline Repressor, domain 2"/>
    <property type="match status" value="1"/>
</dbReference>
<feature type="domain" description="HTH tetR-type" evidence="3">
    <location>
        <begin position="1"/>
        <end position="61"/>
    </location>
</feature>
<dbReference type="Pfam" id="PF00440">
    <property type="entry name" value="TetR_N"/>
    <property type="match status" value="1"/>
</dbReference>
<keyword evidence="1 2" id="KW-0238">DNA-binding</keyword>
<dbReference type="SUPFAM" id="SSF46689">
    <property type="entry name" value="Homeodomain-like"/>
    <property type="match status" value="1"/>
</dbReference>
<protein>
    <submittedName>
        <fullName evidence="4">TetR/AcrR family transcriptional regulator</fullName>
    </submittedName>
</protein>
<dbReference type="RefSeq" id="WP_117404846.1">
    <property type="nucleotide sequence ID" value="NZ_QVNQ01000015.1"/>
</dbReference>
<gene>
    <name evidence="4" type="ORF">D0T12_33230</name>
</gene>
<dbReference type="InterPro" id="IPR001647">
    <property type="entry name" value="HTH_TetR"/>
</dbReference>
<evidence type="ECO:0000313" key="5">
    <source>
        <dbReference type="Proteomes" id="UP000262882"/>
    </source>
</evidence>
<dbReference type="GO" id="GO:0003700">
    <property type="term" value="F:DNA-binding transcription factor activity"/>
    <property type="evidence" value="ECO:0007669"/>
    <property type="project" value="TreeGrafter"/>
</dbReference>
<dbReference type="GO" id="GO:0000976">
    <property type="term" value="F:transcription cis-regulatory region binding"/>
    <property type="evidence" value="ECO:0007669"/>
    <property type="project" value="TreeGrafter"/>
</dbReference>
<dbReference type="PANTHER" id="PTHR30055:SF239">
    <property type="entry name" value="TRANSCRIPTIONAL REGULATORY PROTEIN"/>
    <property type="match status" value="1"/>
</dbReference>
<evidence type="ECO:0000256" key="2">
    <source>
        <dbReference type="PROSITE-ProRule" id="PRU00335"/>
    </source>
</evidence>
<evidence type="ECO:0000256" key="1">
    <source>
        <dbReference type="ARBA" id="ARBA00023125"/>
    </source>
</evidence>
<dbReference type="InterPro" id="IPR050109">
    <property type="entry name" value="HTH-type_TetR-like_transc_reg"/>
</dbReference>
<name>A0A372G798_9ACTN</name>
<dbReference type="InterPro" id="IPR009057">
    <property type="entry name" value="Homeodomain-like_sf"/>
</dbReference>
<dbReference type="OrthoDB" id="3218408at2"/>
<accession>A0A372G798</accession>
<organism evidence="4 5">
    <name type="scientific">Actinomadura spongiicola</name>
    <dbReference type="NCBI Taxonomy" id="2303421"/>
    <lineage>
        <taxon>Bacteria</taxon>
        <taxon>Bacillati</taxon>
        <taxon>Actinomycetota</taxon>
        <taxon>Actinomycetes</taxon>
        <taxon>Streptosporangiales</taxon>
        <taxon>Thermomonosporaceae</taxon>
        <taxon>Actinomadura</taxon>
    </lineage>
</organism>
<keyword evidence="5" id="KW-1185">Reference proteome</keyword>
<dbReference type="PROSITE" id="PS50977">
    <property type="entry name" value="HTH_TETR_2"/>
    <property type="match status" value="1"/>
</dbReference>
<proteinExistence type="predicted"/>
<evidence type="ECO:0000313" key="4">
    <source>
        <dbReference type="EMBL" id="RFS81236.1"/>
    </source>
</evidence>
<reference evidence="4 5" key="1">
    <citation type="submission" date="2018-08" db="EMBL/GenBank/DDBJ databases">
        <title>Actinomadura spongicola sp. nov., isolated from marine sponge Leucetta chagosensis.</title>
        <authorList>
            <person name="Li L."/>
            <person name="Lin H.W."/>
        </authorList>
    </citation>
    <scope>NUCLEOTIDE SEQUENCE [LARGE SCALE GENOMIC DNA]</scope>
    <source>
        <strain evidence="4 5">LHW52907</strain>
    </source>
</reference>